<evidence type="ECO:0000313" key="2">
    <source>
        <dbReference type="EMBL" id="EOQ39894.1"/>
    </source>
</evidence>
<dbReference type="RefSeq" id="WP_016146797.1">
    <property type="nucleotide sequence ID" value="NZ_KB976103.1"/>
</dbReference>
<organism evidence="2 3">
    <name type="scientific">Butyricicoccus pullicaecorum 1.2</name>
    <dbReference type="NCBI Taxonomy" id="1203606"/>
    <lineage>
        <taxon>Bacteria</taxon>
        <taxon>Bacillati</taxon>
        <taxon>Bacillota</taxon>
        <taxon>Clostridia</taxon>
        <taxon>Eubacteriales</taxon>
        <taxon>Butyricicoccaceae</taxon>
        <taxon>Butyricicoccus</taxon>
    </lineage>
</organism>
<feature type="transmembrane region" description="Helical" evidence="1">
    <location>
        <begin position="12"/>
        <end position="30"/>
    </location>
</feature>
<dbReference type="AlphaFoldDB" id="R8W5C2"/>
<protein>
    <submittedName>
        <fullName evidence="2">Uncharacterized protein</fullName>
    </submittedName>
</protein>
<reference evidence="2 3" key="1">
    <citation type="submission" date="2013-01" db="EMBL/GenBank/DDBJ databases">
        <title>The Genome Sequence of Butyricicoccus pullicaecorum 1.2.</title>
        <authorList>
            <consortium name="The Broad Institute Genome Sequencing Platform"/>
            <person name="Earl A."/>
            <person name="Ward D."/>
            <person name="Feldgarden M."/>
            <person name="Gevers D."/>
            <person name="Van Immerseel F."/>
            <person name="Eeckhaut V."/>
            <person name="Walker B."/>
            <person name="Young S.K."/>
            <person name="Zeng Q."/>
            <person name="Gargeya S."/>
            <person name="Fitzgerald M."/>
            <person name="Haas B."/>
            <person name="Abouelleil A."/>
            <person name="Alvarado L."/>
            <person name="Arachchi H.M."/>
            <person name="Berlin A.M."/>
            <person name="Chapman S.B."/>
            <person name="Dewar J."/>
            <person name="Goldberg J."/>
            <person name="Griggs A."/>
            <person name="Gujja S."/>
            <person name="Hansen M."/>
            <person name="Howarth C."/>
            <person name="Imamovic A."/>
            <person name="Larimer J."/>
            <person name="McCowan C."/>
            <person name="Murphy C."/>
            <person name="Neiman D."/>
            <person name="Pearson M."/>
            <person name="Priest M."/>
            <person name="Roberts A."/>
            <person name="Saif S."/>
            <person name="Shea T."/>
            <person name="Sisk P."/>
            <person name="Sykes S."/>
            <person name="Wortman J."/>
            <person name="Nusbaum C."/>
            <person name="Birren B."/>
        </authorList>
    </citation>
    <scope>NUCLEOTIDE SEQUENCE [LARGE SCALE GENOMIC DNA]</scope>
    <source>
        <strain evidence="2 3">1.2</strain>
    </source>
</reference>
<name>R8W5C2_9FIRM</name>
<dbReference type="Proteomes" id="UP000013981">
    <property type="component" value="Unassembled WGS sequence"/>
</dbReference>
<gene>
    <name evidence="2" type="ORF">HMPREF1526_00591</name>
</gene>
<comment type="caution">
    <text evidence="2">The sequence shown here is derived from an EMBL/GenBank/DDBJ whole genome shotgun (WGS) entry which is preliminary data.</text>
</comment>
<accession>R8W5C2</accession>
<keyword evidence="1" id="KW-0472">Membrane</keyword>
<keyword evidence="1" id="KW-0812">Transmembrane</keyword>
<keyword evidence="1" id="KW-1133">Transmembrane helix</keyword>
<proteinExistence type="predicted"/>
<evidence type="ECO:0000313" key="3">
    <source>
        <dbReference type="Proteomes" id="UP000013981"/>
    </source>
</evidence>
<evidence type="ECO:0000256" key="1">
    <source>
        <dbReference type="SAM" id="Phobius"/>
    </source>
</evidence>
<keyword evidence="3" id="KW-1185">Reference proteome</keyword>
<sequence length="155" mass="17977">MEHILTIDFFKNISAIIGLILSSVSLLALVSKNVRNLLSGIVRKYGSVDSTEENIKEIKHLLESHIEDEKIHKAQLSETISTMMDFAETQCRSNIKSIFYKYKDKRCLPIYEKKTLINLKTLYVHRMNKNSYGKLLLDEMEQWDVDYSSLIDGDE</sequence>
<dbReference type="EMBL" id="AQOB01000002">
    <property type="protein sequence ID" value="EOQ39894.1"/>
    <property type="molecule type" value="Genomic_DNA"/>
</dbReference>
<dbReference type="HOGENOM" id="CLU_1692230_0_0_9"/>